<reference evidence="2" key="2">
    <citation type="journal article" date="2013" name="Nat. Commun.">
        <title>Genome of the Chinese tree shrew.</title>
        <authorList>
            <person name="Fan Y."/>
            <person name="Huang Z.Y."/>
            <person name="Cao C.C."/>
            <person name="Chen C.S."/>
            <person name="Chen Y.X."/>
            <person name="Fan D.D."/>
            <person name="He J."/>
            <person name="Hou H.L."/>
            <person name="Hu L."/>
            <person name="Hu X.T."/>
            <person name="Jiang X.T."/>
            <person name="Lai R."/>
            <person name="Lang Y.S."/>
            <person name="Liang B."/>
            <person name="Liao S.G."/>
            <person name="Mu D."/>
            <person name="Ma Y.Y."/>
            <person name="Niu Y.Y."/>
            <person name="Sun X.Q."/>
            <person name="Xia J.Q."/>
            <person name="Xiao J."/>
            <person name="Xiong Z.Q."/>
            <person name="Xu L."/>
            <person name="Yang L."/>
            <person name="Zhang Y."/>
            <person name="Zhao W."/>
            <person name="Zhao X.D."/>
            <person name="Zheng Y.T."/>
            <person name="Zhou J.M."/>
            <person name="Zhu Y.B."/>
            <person name="Zhang G.J."/>
            <person name="Wang J."/>
            <person name="Yao Y.G."/>
        </authorList>
    </citation>
    <scope>NUCLEOTIDE SEQUENCE [LARGE SCALE GENOMIC DNA]</scope>
</reference>
<organism evidence="1 2">
    <name type="scientific">Tupaia chinensis</name>
    <name type="common">Chinese tree shrew</name>
    <name type="synonym">Tupaia belangeri chinensis</name>
    <dbReference type="NCBI Taxonomy" id="246437"/>
    <lineage>
        <taxon>Eukaryota</taxon>
        <taxon>Metazoa</taxon>
        <taxon>Chordata</taxon>
        <taxon>Craniata</taxon>
        <taxon>Vertebrata</taxon>
        <taxon>Euteleostomi</taxon>
        <taxon>Mammalia</taxon>
        <taxon>Eutheria</taxon>
        <taxon>Euarchontoglires</taxon>
        <taxon>Scandentia</taxon>
        <taxon>Tupaiidae</taxon>
        <taxon>Tupaia</taxon>
    </lineage>
</organism>
<dbReference type="InParanoid" id="L9L781"/>
<reference evidence="2" key="1">
    <citation type="submission" date="2012-07" db="EMBL/GenBank/DDBJ databases">
        <title>Genome of the Chinese tree shrew, a rising model animal genetically related to primates.</title>
        <authorList>
            <person name="Zhang G."/>
            <person name="Fan Y."/>
            <person name="Yao Y."/>
            <person name="Huang Z."/>
        </authorList>
    </citation>
    <scope>NUCLEOTIDE SEQUENCE [LARGE SCALE GENOMIC DNA]</scope>
</reference>
<sequence length="196" mass="21519">MVRQARCDVSDRNDKGSPDTVWQILGSYRGSFSCSETSAAQTGLQHWLREEQPSEVNREHCAQLAKGAHPLLFPILFRNSKLARSLVGGADVLGPLSLKVHVQKRTGREVHELPQACQALGRGQSLHMAQFTPNADSTTLTAGMMRGEARHTCKAVASGKPPESQEAGLTNLHKSKLMRTPTHFYGITNDRKAFAF</sequence>
<name>L9L781_TUPCH</name>
<dbReference type="Proteomes" id="UP000011518">
    <property type="component" value="Unassembled WGS sequence"/>
</dbReference>
<proteinExistence type="predicted"/>
<accession>L9L781</accession>
<evidence type="ECO:0000313" key="2">
    <source>
        <dbReference type="Proteomes" id="UP000011518"/>
    </source>
</evidence>
<protein>
    <submittedName>
        <fullName evidence="1">Uncharacterized protein</fullName>
    </submittedName>
</protein>
<keyword evidence="2" id="KW-1185">Reference proteome</keyword>
<dbReference type="EMBL" id="KB320477">
    <property type="protein sequence ID" value="ELW70975.1"/>
    <property type="molecule type" value="Genomic_DNA"/>
</dbReference>
<dbReference type="AlphaFoldDB" id="L9L781"/>
<gene>
    <name evidence="1" type="ORF">TREES_T100015699</name>
</gene>
<evidence type="ECO:0000313" key="1">
    <source>
        <dbReference type="EMBL" id="ELW70975.1"/>
    </source>
</evidence>